<dbReference type="AlphaFoldDB" id="A0A7R9L777"/>
<keyword evidence="2 4" id="KW-1133">Transmembrane helix</keyword>
<name>A0A7R9L777_9ACAR</name>
<feature type="transmembrane region" description="Helical" evidence="4">
    <location>
        <begin position="82"/>
        <end position="100"/>
    </location>
</feature>
<dbReference type="OrthoDB" id="6491998at2759"/>
<feature type="transmembrane region" description="Helical" evidence="4">
    <location>
        <begin position="16"/>
        <end position="36"/>
    </location>
</feature>
<keyword evidence="1 4" id="KW-0812">Transmembrane</keyword>
<keyword evidence="3 4" id="KW-0472">Membrane</keyword>
<dbReference type="EMBL" id="CAJPIZ010018721">
    <property type="protein sequence ID" value="CAG2116658.1"/>
    <property type="molecule type" value="Genomic_DNA"/>
</dbReference>
<dbReference type="InterPro" id="IPR036259">
    <property type="entry name" value="MFS_trans_sf"/>
</dbReference>
<feature type="transmembrane region" description="Helical" evidence="4">
    <location>
        <begin position="56"/>
        <end position="75"/>
    </location>
</feature>
<dbReference type="Gene3D" id="1.20.1250.20">
    <property type="entry name" value="MFS general substrate transporter like domains"/>
    <property type="match status" value="1"/>
</dbReference>
<dbReference type="EMBL" id="OC873296">
    <property type="protein sequence ID" value="CAD7636370.1"/>
    <property type="molecule type" value="Genomic_DNA"/>
</dbReference>
<evidence type="ECO:0000313" key="6">
    <source>
        <dbReference type="Proteomes" id="UP000759131"/>
    </source>
</evidence>
<dbReference type="PANTHER" id="PTHR23121">
    <property type="entry name" value="SODIUM-DEPENDENT GLUCOSE TRANSPORTER 1"/>
    <property type="match status" value="1"/>
</dbReference>
<keyword evidence="6" id="KW-1185">Reference proteome</keyword>
<evidence type="ECO:0000313" key="5">
    <source>
        <dbReference type="EMBL" id="CAD7636370.1"/>
    </source>
</evidence>
<protein>
    <submittedName>
        <fullName evidence="5">Uncharacterized protein</fullName>
    </submittedName>
</protein>
<evidence type="ECO:0000256" key="1">
    <source>
        <dbReference type="ARBA" id="ARBA00022692"/>
    </source>
</evidence>
<feature type="transmembrane region" description="Helical" evidence="4">
    <location>
        <begin position="106"/>
        <end position="128"/>
    </location>
</feature>
<gene>
    <name evidence="5" type="ORF">OSB1V03_LOCUS16617</name>
</gene>
<dbReference type="SUPFAM" id="SSF103473">
    <property type="entry name" value="MFS general substrate transporter"/>
    <property type="match status" value="1"/>
</dbReference>
<dbReference type="Proteomes" id="UP000759131">
    <property type="component" value="Unassembled WGS sequence"/>
</dbReference>
<accession>A0A7R9L777</accession>
<sequence length="226" mass="25200">MWKVNWRSIRDEWDKYFYTAYLILTTLAYGIIFSLFSNIMTDMRLIFKTSLTMMTLYQTLETVGYILGTFVGLTYRYLNRQLVVAVCFVILTVVNSVLPMVPNLPVLYVCAVASGFCSSVIMCSYTVWTMEMWGSRSAPVLYLEDFSYGIGSTIVSAVLKPFVVGDVEAGREAVTTTLAPLVGYGLNNTIDRALVSGGSLPMNDDYDRRALLTQPFIIIGVCVIPG</sequence>
<organism evidence="5">
    <name type="scientific">Medioppia subpectinata</name>
    <dbReference type="NCBI Taxonomy" id="1979941"/>
    <lineage>
        <taxon>Eukaryota</taxon>
        <taxon>Metazoa</taxon>
        <taxon>Ecdysozoa</taxon>
        <taxon>Arthropoda</taxon>
        <taxon>Chelicerata</taxon>
        <taxon>Arachnida</taxon>
        <taxon>Acari</taxon>
        <taxon>Acariformes</taxon>
        <taxon>Sarcoptiformes</taxon>
        <taxon>Oribatida</taxon>
        <taxon>Brachypylina</taxon>
        <taxon>Oppioidea</taxon>
        <taxon>Oppiidae</taxon>
        <taxon>Medioppia</taxon>
    </lineage>
</organism>
<dbReference type="PANTHER" id="PTHR23121:SF9">
    <property type="entry name" value="SODIUM-DEPENDENT GLUCOSE TRANSPORTER 1"/>
    <property type="match status" value="1"/>
</dbReference>
<proteinExistence type="predicted"/>
<evidence type="ECO:0000256" key="3">
    <source>
        <dbReference type="ARBA" id="ARBA00023136"/>
    </source>
</evidence>
<reference evidence="5" key="1">
    <citation type="submission" date="2020-11" db="EMBL/GenBank/DDBJ databases">
        <authorList>
            <person name="Tran Van P."/>
        </authorList>
    </citation>
    <scope>NUCLEOTIDE SEQUENCE</scope>
</reference>
<evidence type="ECO:0000256" key="2">
    <source>
        <dbReference type="ARBA" id="ARBA00022989"/>
    </source>
</evidence>
<evidence type="ECO:0000256" key="4">
    <source>
        <dbReference type="SAM" id="Phobius"/>
    </source>
</evidence>